<dbReference type="Gene3D" id="3.30.30.10">
    <property type="entry name" value="Knottin, scorpion toxin-like"/>
    <property type="match status" value="1"/>
</dbReference>
<accession>A0A1B1RUY5</accession>
<protein>
    <submittedName>
        <fullName evidence="2">Defensin-like protein</fullName>
    </submittedName>
</protein>
<name>A0A1B1RUY5_RHYFE</name>
<feature type="transmembrane region" description="Helical" evidence="1">
    <location>
        <begin position="21"/>
        <end position="39"/>
    </location>
</feature>
<dbReference type="AlphaFoldDB" id="A0A1B1RUY5"/>
<dbReference type="InterPro" id="IPR036574">
    <property type="entry name" value="Scorpion_toxin-like_sf"/>
</dbReference>
<keyword evidence="1" id="KW-0472">Membrane</keyword>
<keyword evidence="1" id="KW-0812">Transmembrane</keyword>
<keyword evidence="1" id="KW-1133">Transmembrane helix</keyword>
<reference evidence="2" key="1">
    <citation type="submission" date="2015-06" db="EMBL/GenBank/DDBJ databases">
        <title>Immune-Related Transcriptome of Red Palm Weevil, Rhynchophorus ferrugineus (Olivier) (Coleoptera: Curculionidae).</title>
        <authorList>
            <person name="Hussain A."/>
            <person name="Rizwan-ul-Haq M."/>
            <person name="Al-Ayedh H."/>
            <person name="Al-Jabr A.M."/>
        </authorList>
    </citation>
    <scope>NUCLEOTIDE SEQUENCE</scope>
    <source>
        <strain evidence="2">RPWSSHCyp124</strain>
    </source>
</reference>
<proteinExistence type="evidence at transcript level"/>
<dbReference type="GO" id="GO:0051707">
    <property type="term" value="P:response to other organism"/>
    <property type="evidence" value="ECO:0007669"/>
    <property type="project" value="UniProtKB-ARBA"/>
</dbReference>
<evidence type="ECO:0000313" key="2">
    <source>
        <dbReference type="EMBL" id="ANU06054.1"/>
    </source>
</evidence>
<sequence length="95" mass="10186">VHGEVVRSIKLQRSNMQFKNLFAKLILVITLVMICSAALTQAAAIKEVDNEAPKEPLGVTCNGHNGGTTVACTVHCMVDGYHYGVCVDGVCHCKN</sequence>
<dbReference type="EMBL" id="KT223639">
    <property type="protein sequence ID" value="ANU06054.1"/>
    <property type="molecule type" value="mRNA"/>
</dbReference>
<organism evidence="2">
    <name type="scientific">Rhynchophorus ferrugineus</name>
    <name type="common">Red palm weevil</name>
    <name type="synonym">Curculio ferrugineus</name>
    <dbReference type="NCBI Taxonomy" id="354439"/>
    <lineage>
        <taxon>Eukaryota</taxon>
        <taxon>Metazoa</taxon>
        <taxon>Ecdysozoa</taxon>
        <taxon>Arthropoda</taxon>
        <taxon>Hexapoda</taxon>
        <taxon>Insecta</taxon>
        <taxon>Pterygota</taxon>
        <taxon>Neoptera</taxon>
        <taxon>Endopterygota</taxon>
        <taxon>Coleoptera</taxon>
        <taxon>Polyphaga</taxon>
        <taxon>Cucujiformia</taxon>
        <taxon>Curculionidae</taxon>
        <taxon>Dryophthorinae</taxon>
        <taxon>Rhynchophorus</taxon>
    </lineage>
</organism>
<feature type="non-terminal residue" evidence="2">
    <location>
        <position position="1"/>
    </location>
</feature>
<evidence type="ECO:0000256" key="1">
    <source>
        <dbReference type="SAM" id="Phobius"/>
    </source>
</evidence>